<keyword evidence="1" id="KW-0175">Coiled coil</keyword>
<evidence type="ECO:0000256" key="1">
    <source>
        <dbReference type="SAM" id="Coils"/>
    </source>
</evidence>
<evidence type="ECO:0000313" key="2">
    <source>
        <dbReference type="EMBL" id="AOQ25887.1"/>
    </source>
</evidence>
<sequence>MEQALSKSEIGKHIDILKSGKRYGEEIIALIKDDLEYGFSKEQTELYLKSGYNIGQMRVYSECLRDGKSEEFLSLIERTELTAPQMQIAFEFYKKGVPIETIEEVVARKETPIAMKTAFSKFLEQIQMVKQETATEPEYVQELVKKMEEIVSKICVQEQRYDALNEKLTIFESTKADEQIRENLVKENADKEQLLNDQQDKLNQANSAISRLREQIEFKDKEMNRMSNRIETLEDKLLHATNVNTVTSSEPKKEEEQSVQGEIKKEGAAMTQQTILKEPIGIPIFYQVPVVDMQGRVVQKVQVDRSESKTNGVIALLSKLCFKKKSRADIVKLVASGDLAPAQLIQIKSGIEKGLTEGQLVELINNNVAAEKMKEIIEIAVLENSMAY</sequence>
<dbReference type="AlphaFoldDB" id="A0A1C9LUF7"/>
<reference evidence="3" key="1">
    <citation type="submission" date="2016-06" db="EMBL/GenBank/DDBJ databases">
        <title>Presence of the optrA gene in methicillin-resistant Staphylococcus sciuri of porcine origin.</title>
        <authorList>
            <person name="Fan R."/>
            <person name="Li D."/>
            <person name="Wang Y."/>
            <person name="He T."/>
            <person name="Schwarz S."/>
            <person name="Wu C."/>
        </authorList>
    </citation>
    <scope>NUCLEOTIDE SEQUENCE</scope>
    <source>
        <strain evidence="2">MS58-20</strain>
        <strain evidence="3">S49-1</strain>
    </source>
</reference>
<feature type="coiled-coil region" evidence="1">
    <location>
        <begin position="181"/>
        <end position="243"/>
    </location>
</feature>
<name>A0A1C9LUF7_MAMSC</name>
<accession>A0A1C9LUF7</accession>
<evidence type="ECO:0000313" key="3">
    <source>
        <dbReference type="EMBL" id="AOQ25958.1"/>
    </source>
</evidence>
<dbReference type="EMBL" id="KX447567">
    <property type="protein sequence ID" value="AOQ25887.1"/>
    <property type="molecule type" value="Genomic_DNA"/>
</dbReference>
<protein>
    <submittedName>
        <fullName evidence="3">Uncharacterized protein</fullName>
    </submittedName>
</protein>
<organism evidence="3">
    <name type="scientific">Mammaliicoccus sciuri</name>
    <name type="common">Staphylococcus sciuri</name>
    <dbReference type="NCBI Taxonomy" id="1296"/>
    <lineage>
        <taxon>Bacteria</taxon>
        <taxon>Bacillati</taxon>
        <taxon>Bacillota</taxon>
        <taxon>Bacilli</taxon>
        <taxon>Bacillales</taxon>
        <taxon>Staphylococcaceae</taxon>
        <taxon>Mammaliicoccus</taxon>
    </lineage>
</organism>
<dbReference type="RefSeq" id="WP_089201991.1">
    <property type="nucleotide sequence ID" value="NZ_CP065795.1"/>
</dbReference>
<dbReference type="EMBL" id="KX447572">
    <property type="protein sequence ID" value="AOQ25958.1"/>
    <property type="molecule type" value="Genomic_DNA"/>
</dbReference>
<proteinExistence type="predicted"/>
<dbReference type="GeneID" id="86911119"/>